<evidence type="ECO:0000313" key="2">
    <source>
        <dbReference type="EMBL" id="MBP3955260.1"/>
    </source>
</evidence>
<evidence type="ECO:0000313" key="3">
    <source>
        <dbReference type="Proteomes" id="UP000676565"/>
    </source>
</evidence>
<name>A0ABS5BNL5_9BACT</name>
<dbReference type="RefSeq" id="WP_210653350.1">
    <property type="nucleotide sequence ID" value="NZ_JAGKQQ010000001.1"/>
</dbReference>
<accession>A0ABS5BNL5</accession>
<feature type="chain" id="PRO_5045567412" evidence="1">
    <location>
        <begin position="20"/>
        <end position="140"/>
    </location>
</feature>
<organism evidence="2 3">
    <name type="scientific">Gemmata palustris</name>
    <dbReference type="NCBI Taxonomy" id="2822762"/>
    <lineage>
        <taxon>Bacteria</taxon>
        <taxon>Pseudomonadati</taxon>
        <taxon>Planctomycetota</taxon>
        <taxon>Planctomycetia</taxon>
        <taxon>Gemmatales</taxon>
        <taxon>Gemmataceae</taxon>
        <taxon>Gemmata</taxon>
    </lineage>
</organism>
<gene>
    <name evidence="2" type="ORF">J8F10_08200</name>
</gene>
<dbReference type="EMBL" id="JAGKQQ010000001">
    <property type="protein sequence ID" value="MBP3955260.1"/>
    <property type="molecule type" value="Genomic_DNA"/>
</dbReference>
<keyword evidence="1" id="KW-0732">Signal</keyword>
<reference evidence="2 3" key="1">
    <citation type="submission" date="2021-04" db="EMBL/GenBank/DDBJ databases">
        <authorList>
            <person name="Ivanova A."/>
        </authorList>
    </citation>
    <scope>NUCLEOTIDE SEQUENCE [LARGE SCALE GENOMIC DNA]</scope>
    <source>
        <strain evidence="2 3">G18</strain>
    </source>
</reference>
<evidence type="ECO:0000256" key="1">
    <source>
        <dbReference type="SAM" id="SignalP"/>
    </source>
</evidence>
<sequence>MRCAVISLVALGIGSFAGAAPVPKERTEAEKVVGTWKMVLDSRGNKDTDVELDFSQGGKMVIRQRLDKDTVSVYEGTYRIVGNELPYDVKQGPRVKKETLTIKKLTADELILIDPDGLKEEFVRVKKKDEKVEPKKDDKK</sequence>
<feature type="signal peptide" evidence="1">
    <location>
        <begin position="1"/>
        <end position="19"/>
    </location>
</feature>
<protein>
    <submittedName>
        <fullName evidence="2">TIGR03066 family protein</fullName>
    </submittedName>
</protein>
<comment type="caution">
    <text evidence="2">The sequence shown here is derived from an EMBL/GenBank/DDBJ whole genome shotgun (WGS) entry which is preliminary data.</text>
</comment>
<proteinExistence type="predicted"/>
<dbReference type="Proteomes" id="UP000676565">
    <property type="component" value="Unassembled WGS sequence"/>
</dbReference>
<dbReference type="NCBIfam" id="TIGR03066">
    <property type="entry name" value="Gem_osc_para_1"/>
    <property type="match status" value="1"/>
</dbReference>
<keyword evidence="3" id="KW-1185">Reference proteome</keyword>